<evidence type="ECO:0000313" key="4">
    <source>
        <dbReference type="Proteomes" id="UP000662931"/>
    </source>
</evidence>
<dbReference type="InterPro" id="IPR036388">
    <property type="entry name" value="WH-like_DNA-bd_sf"/>
</dbReference>
<comment type="similarity">
    <text evidence="1">Belongs to the CSN12 family.</text>
</comment>
<evidence type="ECO:0000259" key="2">
    <source>
        <dbReference type="PROSITE" id="PS50250"/>
    </source>
</evidence>
<name>A0A875S593_EENNA</name>
<dbReference type="GO" id="GO:0003690">
    <property type="term" value="F:double-stranded DNA binding"/>
    <property type="evidence" value="ECO:0007669"/>
    <property type="project" value="InterPro"/>
</dbReference>
<dbReference type="Pfam" id="PF01399">
    <property type="entry name" value="PCI"/>
    <property type="match status" value="1"/>
</dbReference>
<protein>
    <recommendedName>
        <fullName evidence="2">PCI domain-containing protein</fullName>
    </recommendedName>
</protein>
<feature type="domain" description="PCI" evidence="2">
    <location>
        <begin position="226"/>
        <end position="417"/>
    </location>
</feature>
<dbReference type="PANTHER" id="PTHR12732:SF0">
    <property type="entry name" value="PCI DOMAIN-CONTAINING PROTEIN 2"/>
    <property type="match status" value="1"/>
</dbReference>
<dbReference type="Proteomes" id="UP000662931">
    <property type="component" value="Chromosome 3"/>
</dbReference>
<dbReference type="GeneID" id="62196281"/>
<proteinExistence type="inferred from homology"/>
<evidence type="ECO:0000256" key="1">
    <source>
        <dbReference type="ARBA" id="ARBA00025771"/>
    </source>
</evidence>
<gene>
    <name evidence="3" type="ORF">FOA43_002880</name>
</gene>
<dbReference type="AlphaFoldDB" id="A0A875S593"/>
<keyword evidence="4" id="KW-1185">Reference proteome</keyword>
<dbReference type="InterPro" id="IPR000717">
    <property type="entry name" value="PCI_dom"/>
</dbReference>
<sequence>MSESYLRFILSLRSYVLSQDPRICQSLSFLDHIKDLSSLPDYNEQGLLEKYPPLQILQQGDQLPNIEEWSAIATAYCLLISDLKHLKFMGTISHSAELVNQIVRCAQRETGWICLPMMTVTSELRKLVFIYVQSSEYKAAKEHKLKQSQFDVYLDEKLANLLQKPFKVCLSDKCEDKKFAVYFFANELFKTYMKFGKYDAANNMCKVFQHSPNLPDLSTVSKSQVITYRYFMALVECMNFDRLQSATQLLNQALDACKTGDKYHHNQKASILVLLLPLNFLAHRWLPSSMLWKQYPELSLAFKSIFDSIKEGNLKVFDEEVTRMQKMMLERHVYSLFIRIRPFIELRLFTKVHHFYKGEKPHIIPLSQFSSALKYSSSRDYTIEEVESRLASLIYAGQIKGYISHSNEVIVLSKSDAFPSTM</sequence>
<evidence type="ECO:0000313" key="3">
    <source>
        <dbReference type="EMBL" id="QPG75525.1"/>
    </source>
</evidence>
<reference evidence="3" key="1">
    <citation type="submission" date="2020-10" db="EMBL/GenBank/DDBJ databases">
        <authorList>
            <person name="Roach M.J.R."/>
        </authorList>
    </citation>
    <scope>NUCLEOTIDE SEQUENCE</scope>
    <source>
        <strain evidence="3">CBS 1945</strain>
    </source>
</reference>
<dbReference type="RefSeq" id="XP_038779090.1">
    <property type="nucleotide sequence ID" value="XM_038923162.1"/>
</dbReference>
<organism evidence="3 4">
    <name type="scientific">Eeniella nana</name>
    <name type="common">Yeast</name>
    <name type="synonym">Brettanomyces nanus</name>
    <dbReference type="NCBI Taxonomy" id="13502"/>
    <lineage>
        <taxon>Eukaryota</taxon>
        <taxon>Fungi</taxon>
        <taxon>Dikarya</taxon>
        <taxon>Ascomycota</taxon>
        <taxon>Saccharomycotina</taxon>
        <taxon>Pichiomycetes</taxon>
        <taxon>Pichiales</taxon>
        <taxon>Pichiaceae</taxon>
        <taxon>Brettanomyces</taxon>
    </lineage>
</organism>
<dbReference type="PANTHER" id="PTHR12732">
    <property type="entry name" value="UNCHARACTERIZED PROTEASOME COMPONENT REGION PCI-CONTAINING"/>
    <property type="match status" value="1"/>
</dbReference>
<dbReference type="OrthoDB" id="10252687at2759"/>
<dbReference type="EMBL" id="CP064814">
    <property type="protein sequence ID" value="QPG75525.1"/>
    <property type="molecule type" value="Genomic_DNA"/>
</dbReference>
<dbReference type="GO" id="GO:0003723">
    <property type="term" value="F:RNA binding"/>
    <property type="evidence" value="ECO:0007669"/>
    <property type="project" value="InterPro"/>
</dbReference>
<dbReference type="InterPro" id="IPR045114">
    <property type="entry name" value="Csn12-like"/>
</dbReference>
<dbReference type="KEGG" id="bnn:FOA43_002880"/>
<dbReference type="Gene3D" id="1.10.10.10">
    <property type="entry name" value="Winged helix-like DNA-binding domain superfamily/Winged helix DNA-binding domain"/>
    <property type="match status" value="1"/>
</dbReference>
<dbReference type="PROSITE" id="PS50250">
    <property type="entry name" value="PCI"/>
    <property type="match status" value="1"/>
</dbReference>
<accession>A0A875S593</accession>
<dbReference type="SMART" id="SM00753">
    <property type="entry name" value="PAM"/>
    <property type="match status" value="1"/>
</dbReference>